<evidence type="ECO:0000256" key="4">
    <source>
        <dbReference type="ARBA" id="ARBA00022843"/>
    </source>
</evidence>
<keyword evidence="2" id="KW-1017">Isopeptide bond</keyword>
<dbReference type="GO" id="GO:0000981">
    <property type="term" value="F:DNA-binding transcription factor activity, RNA polymerase II-specific"/>
    <property type="evidence" value="ECO:0007669"/>
    <property type="project" value="TreeGrafter"/>
</dbReference>
<evidence type="ECO:0000256" key="12">
    <source>
        <dbReference type="ARBA" id="ARBA00082897"/>
    </source>
</evidence>
<dbReference type="PANTHER" id="PTHR13059:SF10">
    <property type="entry name" value="HMG BOX TRANSCRIPTION FACTOR BBX"/>
    <property type="match status" value="1"/>
</dbReference>
<comment type="subcellular location">
    <subcellularLocation>
        <location evidence="1">Nucleus</location>
    </subcellularLocation>
</comment>
<dbReference type="PROSITE" id="PS50118">
    <property type="entry name" value="HMG_BOX_2"/>
    <property type="match status" value="1"/>
</dbReference>
<organism evidence="16 17">
    <name type="scientific">Aldrovandia affinis</name>
    <dbReference type="NCBI Taxonomy" id="143900"/>
    <lineage>
        <taxon>Eukaryota</taxon>
        <taxon>Metazoa</taxon>
        <taxon>Chordata</taxon>
        <taxon>Craniata</taxon>
        <taxon>Vertebrata</taxon>
        <taxon>Euteleostomi</taxon>
        <taxon>Actinopterygii</taxon>
        <taxon>Neopterygii</taxon>
        <taxon>Teleostei</taxon>
        <taxon>Notacanthiformes</taxon>
        <taxon>Halosauridae</taxon>
        <taxon>Aldrovandia</taxon>
    </lineage>
</organism>
<evidence type="ECO:0000256" key="3">
    <source>
        <dbReference type="ARBA" id="ARBA00022553"/>
    </source>
</evidence>
<feature type="compositionally biased region" description="Basic and acidic residues" evidence="14">
    <location>
        <begin position="598"/>
        <end position="614"/>
    </location>
</feature>
<evidence type="ECO:0000256" key="5">
    <source>
        <dbReference type="ARBA" id="ARBA00023015"/>
    </source>
</evidence>
<feature type="compositionally biased region" description="Basic and acidic residues" evidence="14">
    <location>
        <begin position="683"/>
        <end position="692"/>
    </location>
</feature>
<proteinExistence type="predicted"/>
<name>A0AAD7WK74_9TELE</name>
<accession>A0AAD7WK74</accession>
<gene>
    <name evidence="16" type="ORF">AAFF_G00417110</name>
</gene>
<dbReference type="InterPro" id="IPR052412">
    <property type="entry name" value="CC-Dev_Transcription_Reg"/>
</dbReference>
<dbReference type="InterPro" id="IPR049523">
    <property type="entry name" value="BBX_HMG-box"/>
</dbReference>
<reference evidence="16" key="1">
    <citation type="journal article" date="2023" name="Science">
        <title>Genome structures resolve the early diversification of teleost fishes.</title>
        <authorList>
            <person name="Parey E."/>
            <person name="Louis A."/>
            <person name="Montfort J."/>
            <person name="Bouchez O."/>
            <person name="Roques C."/>
            <person name="Iampietro C."/>
            <person name="Lluch J."/>
            <person name="Castinel A."/>
            <person name="Donnadieu C."/>
            <person name="Desvignes T."/>
            <person name="Floi Bucao C."/>
            <person name="Jouanno E."/>
            <person name="Wen M."/>
            <person name="Mejri S."/>
            <person name="Dirks R."/>
            <person name="Jansen H."/>
            <person name="Henkel C."/>
            <person name="Chen W.J."/>
            <person name="Zahm M."/>
            <person name="Cabau C."/>
            <person name="Klopp C."/>
            <person name="Thompson A.W."/>
            <person name="Robinson-Rechavi M."/>
            <person name="Braasch I."/>
            <person name="Lecointre G."/>
            <person name="Bobe J."/>
            <person name="Postlethwait J.H."/>
            <person name="Berthelot C."/>
            <person name="Roest Crollius H."/>
            <person name="Guiguen Y."/>
        </authorList>
    </citation>
    <scope>NUCLEOTIDE SEQUENCE</scope>
    <source>
        <strain evidence="16">NC1722</strain>
    </source>
</reference>
<dbReference type="FunFam" id="1.10.30.10:FF:000014">
    <property type="entry name" value="HMG box transcription factor BBX"/>
    <property type="match status" value="1"/>
</dbReference>
<dbReference type="InterPro" id="IPR019102">
    <property type="entry name" value="TF_HMG_box_BBX_DUF2028"/>
</dbReference>
<feature type="region of interest" description="Disordered" evidence="14">
    <location>
        <begin position="390"/>
        <end position="614"/>
    </location>
</feature>
<sequence length="931" mass="100406">MKCCCVAETLNTVFPFSVPKVSTMKAGGRGKEPPVEGEVSGKRPKRKCLQWHPLLSKKALDFSEEEEEEDEEELEKEPLLCRESVGPEAECGAIEEEGEEETSEQRARRPMNAFLLFCKRHRSLVRQEHPRLDNRGATKILADWWAVLEPKEKQKYTDMAKEYKDAFMKANPGYKWCPTTNKPVTSPSHAINAPRKKVWSLSSASPKDCAIAKKVPKADSMPQLNFAMAGLSLLLLAGEHALTTREVSSTTSPAPVDLDKQTGKSALFDLSEISSSSSQSGPTDVAKHPGKPALFQLAEISSSTPKPTAGARATEGSASPDLAEGSSGSQAGMPSLPKSCVKSPLFQLAEISSSTSHATGPEGKPCGQSALFQLAEMCLASEAGKIEALAPQPVGDPRTGPSPHSAVEASGSPEDPDLPLSPPSSSSSSSPSSSSSCTSSTPTDPSPPALIQPKNVKKKKKKKKKEVEERSEGSRLDEGPGSPKKPCKKRPSSDSDLESIIYTIEAVAKGAWGTKEVPQKKARLPGGPREPSSPKKKTKPKAKKPKEEEETAEDCRPVELQPPPPSPKVEEEEPDVKAEPPASAEQPRPPSPLLLPFKMEEKEAEAKPESCGFRKSERTCKGALYKTLVSEGMLASLRANVDRGKRGSGRGSVSDHEAGWTEETWAFTQTSPSNPKKLKKSKSRDESVPGLGKLEEEFEKKFNSLPQYSPLTFDKKSTSVTKKKKPPSGNLVAEPPKPCKGSSPSQKKNLFHKIVSKYKHKKEKPNTMDKAIVTQDPPMPDAVQKVKLAAPCVPLPLEALGAAEMLVGSQKRKARKSKITHLVRSADGRVSPAEEDKARVLTQDQDEKPLTQEILCNEEGCYADPRPQGMSEDATGRSSVSGLPAFFSLAALAEVAAMENVHRGQHTVAMAAEGQSKEMAQAPVLISCADQ</sequence>
<feature type="DNA-binding region" description="HMG box" evidence="13">
    <location>
        <begin position="107"/>
        <end position="175"/>
    </location>
</feature>
<dbReference type="CDD" id="cd21989">
    <property type="entry name" value="HMG-box_HBP2"/>
    <property type="match status" value="1"/>
</dbReference>
<evidence type="ECO:0000256" key="8">
    <source>
        <dbReference type="ARBA" id="ARBA00023242"/>
    </source>
</evidence>
<dbReference type="Pfam" id="PF00505">
    <property type="entry name" value="HMG_box"/>
    <property type="match status" value="1"/>
</dbReference>
<evidence type="ECO:0000256" key="14">
    <source>
        <dbReference type="SAM" id="MobiDB-lite"/>
    </source>
</evidence>
<evidence type="ECO:0000256" key="1">
    <source>
        <dbReference type="ARBA" id="ARBA00004123"/>
    </source>
</evidence>
<feature type="region of interest" description="Disordered" evidence="14">
    <location>
        <begin position="23"/>
        <end position="44"/>
    </location>
</feature>
<evidence type="ECO:0000256" key="2">
    <source>
        <dbReference type="ARBA" id="ARBA00022499"/>
    </source>
</evidence>
<keyword evidence="5" id="KW-0805">Transcription regulation</keyword>
<comment type="caution">
    <text evidence="16">The sequence shown here is derived from an EMBL/GenBank/DDBJ whole genome shotgun (WGS) entry which is preliminary data.</text>
</comment>
<evidence type="ECO:0000256" key="7">
    <source>
        <dbReference type="ARBA" id="ARBA00023163"/>
    </source>
</evidence>
<feature type="compositionally biased region" description="Basic residues" evidence="14">
    <location>
        <begin position="455"/>
        <end position="464"/>
    </location>
</feature>
<keyword evidence="6 13" id="KW-0238">DNA-binding</keyword>
<dbReference type="GO" id="GO:0000977">
    <property type="term" value="F:RNA polymerase II transcription regulatory region sequence-specific DNA binding"/>
    <property type="evidence" value="ECO:0007669"/>
    <property type="project" value="TreeGrafter"/>
</dbReference>
<feature type="compositionally biased region" description="Acidic residues" evidence="14">
    <location>
        <begin position="62"/>
        <end position="75"/>
    </location>
</feature>
<protein>
    <recommendedName>
        <fullName evidence="10">HMG box transcription factor BBX</fullName>
    </recommendedName>
    <alternativeName>
        <fullName evidence="12">Bobby sox homolog</fullName>
    </alternativeName>
    <alternativeName>
        <fullName evidence="11">HMG box-containing protein 2</fullName>
    </alternativeName>
</protein>
<feature type="compositionally biased region" description="Basic residues" evidence="14">
    <location>
        <begin position="534"/>
        <end position="544"/>
    </location>
</feature>
<feature type="region of interest" description="Disordered" evidence="14">
    <location>
        <begin position="825"/>
        <end position="849"/>
    </location>
</feature>
<feature type="region of interest" description="Disordered" evidence="14">
    <location>
        <begin position="639"/>
        <end position="692"/>
    </location>
</feature>
<dbReference type="EMBL" id="JAINUG010000086">
    <property type="protein sequence ID" value="KAJ8399044.1"/>
    <property type="molecule type" value="Genomic_DNA"/>
</dbReference>
<evidence type="ECO:0000256" key="11">
    <source>
        <dbReference type="ARBA" id="ARBA00082639"/>
    </source>
</evidence>
<feature type="compositionally biased region" description="Basic and acidic residues" evidence="14">
    <location>
        <begin position="465"/>
        <end position="478"/>
    </location>
</feature>
<comment type="function">
    <text evidence="9">Transcription factor that is necessary for cell cycle progression from G1 to S phase.</text>
</comment>
<keyword evidence="17" id="KW-1185">Reference proteome</keyword>
<feature type="region of interest" description="Disordered" evidence="14">
    <location>
        <begin position="707"/>
        <end position="749"/>
    </location>
</feature>
<feature type="region of interest" description="Disordered" evidence="14">
    <location>
        <begin position="300"/>
        <end position="338"/>
    </location>
</feature>
<dbReference type="InterPro" id="IPR036910">
    <property type="entry name" value="HMG_box_dom_sf"/>
</dbReference>
<evidence type="ECO:0000256" key="13">
    <source>
        <dbReference type="PROSITE-ProRule" id="PRU00267"/>
    </source>
</evidence>
<evidence type="ECO:0000256" key="9">
    <source>
        <dbReference type="ARBA" id="ARBA00056859"/>
    </source>
</evidence>
<dbReference type="PANTHER" id="PTHR13059">
    <property type="entry name" value="HMG-BOX TRANSCRIPTION FACTOR BBX"/>
    <property type="match status" value="1"/>
</dbReference>
<dbReference type="GO" id="GO:0005634">
    <property type="term" value="C:nucleus"/>
    <property type="evidence" value="ECO:0007669"/>
    <property type="project" value="UniProtKB-SubCell"/>
</dbReference>
<dbReference type="InterPro" id="IPR009071">
    <property type="entry name" value="HMG_box_dom"/>
</dbReference>
<feature type="compositionally biased region" description="Low complexity" evidence="14">
    <location>
        <begin position="423"/>
        <end position="443"/>
    </location>
</feature>
<feature type="region of interest" description="Disordered" evidence="14">
    <location>
        <begin position="59"/>
        <end position="79"/>
    </location>
</feature>
<evidence type="ECO:0000313" key="16">
    <source>
        <dbReference type="EMBL" id="KAJ8399044.1"/>
    </source>
</evidence>
<dbReference type="SMART" id="SM00398">
    <property type="entry name" value="HMG"/>
    <property type="match status" value="1"/>
</dbReference>
<feature type="domain" description="HMG box" evidence="15">
    <location>
        <begin position="107"/>
        <end position="175"/>
    </location>
</feature>
<dbReference type="AlphaFoldDB" id="A0AAD7WK74"/>
<dbReference type="Proteomes" id="UP001221898">
    <property type="component" value="Unassembled WGS sequence"/>
</dbReference>
<dbReference type="Gene3D" id="1.10.30.10">
    <property type="entry name" value="High mobility group box domain"/>
    <property type="match status" value="1"/>
</dbReference>
<evidence type="ECO:0000256" key="10">
    <source>
        <dbReference type="ARBA" id="ARBA00073049"/>
    </source>
</evidence>
<keyword evidence="4" id="KW-0832">Ubl conjugation</keyword>
<keyword evidence="8 13" id="KW-0539">Nucleus</keyword>
<evidence type="ECO:0000313" key="17">
    <source>
        <dbReference type="Proteomes" id="UP001221898"/>
    </source>
</evidence>
<dbReference type="Pfam" id="PF09667">
    <property type="entry name" value="DUF2028"/>
    <property type="match status" value="1"/>
</dbReference>
<evidence type="ECO:0000259" key="15">
    <source>
        <dbReference type="PROSITE" id="PS50118"/>
    </source>
</evidence>
<keyword evidence="3" id="KW-0597">Phosphoprotein</keyword>
<evidence type="ECO:0000256" key="6">
    <source>
        <dbReference type="ARBA" id="ARBA00023125"/>
    </source>
</evidence>
<keyword evidence="7" id="KW-0804">Transcription</keyword>
<dbReference type="SUPFAM" id="SSF47095">
    <property type="entry name" value="HMG-box"/>
    <property type="match status" value="1"/>
</dbReference>